<evidence type="ECO:0000256" key="4">
    <source>
        <dbReference type="ARBA" id="ARBA00023239"/>
    </source>
</evidence>
<dbReference type="HOGENOM" id="CLU_035008_6_0_1"/>
<dbReference type="GO" id="GO:0005737">
    <property type="term" value="C:cytoplasm"/>
    <property type="evidence" value="ECO:0007669"/>
    <property type="project" value="TreeGrafter"/>
</dbReference>
<dbReference type="eggNOG" id="KOG2797">
    <property type="taxonomic scope" value="Eukaryota"/>
</dbReference>
<proteinExistence type="predicted"/>
<dbReference type="EMBL" id="JH598069">
    <property type="status" value="NOT_ANNOTATED_CDS"/>
    <property type="molecule type" value="Genomic_DNA"/>
</dbReference>
<protein>
    <recommendedName>
        <fullName evidence="11">Prephenate dehydratase</fullName>
    </recommendedName>
</protein>
<dbReference type="SUPFAM" id="SSF53850">
    <property type="entry name" value="Periplasmic binding protein-like II"/>
    <property type="match status" value="1"/>
</dbReference>
<evidence type="ECO:0000259" key="7">
    <source>
        <dbReference type="PROSITE" id="PS51171"/>
    </source>
</evidence>
<accession>M4C025</accession>
<name>M4C025_HYAAE</name>
<feature type="region of interest" description="Disordered" evidence="6">
    <location>
        <begin position="90"/>
        <end position="110"/>
    </location>
</feature>
<dbReference type="EnsemblProtists" id="HpaT812204">
    <property type="protein sequence ID" value="HpaP812204"/>
    <property type="gene ID" value="HpaG812204"/>
</dbReference>
<evidence type="ECO:0000313" key="10">
    <source>
        <dbReference type="Proteomes" id="UP000011713"/>
    </source>
</evidence>
<keyword evidence="3" id="KW-0584">Phenylalanine biosynthesis</keyword>
<dbReference type="AlphaFoldDB" id="M4C025"/>
<dbReference type="SUPFAM" id="SSF48295">
    <property type="entry name" value="TrpR-like"/>
    <property type="match status" value="1"/>
</dbReference>
<dbReference type="SUPFAM" id="SSF55021">
    <property type="entry name" value="ACT-like"/>
    <property type="match status" value="1"/>
</dbReference>
<dbReference type="InParanoid" id="M4C025"/>
<comment type="pathway">
    <text evidence="5">Amino-acid biosynthesis.</text>
</comment>
<reference evidence="10" key="1">
    <citation type="journal article" date="2010" name="Science">
        <title>Signatures of adaptation to obligate biotrophy in the Hyaloperonospora arabidopsidis genome.</title>
        <authorList>
            <person name="Baxter L."/>
            <person name="Tripathy S."/>
            <person name="Ishaque N."/>
            <person name="Boot N."/>
            <person name="Cabral A."/>
            <person name="Kemen E."/>
            <person name="Thines M."/>
            <person name="Ah-Fong A."/>
            <person name="Anderson R."/>
            <person name="Badejoko W."/>
            <person name="Bittner-Eddy P."/>
            <person name="Boore J.L."/>
            <person name="Chibucos M.C."/>
            <person name="Coates M."/>
            <person name="Dehal P."/>
            <person name="Delehaunty K."/>
            <person name="Dong S."/>
            <person name="Downton P."/>
            <person name="Dumas B."/>
            <person name="Fabro G."/>
            <person name="Fronick C."/>
            <person name="Fuerstenberg S.I."/>
            <person name="Fulton L."/>
            <person name="Gaulin E."/>
            <person name="Govers F."/>
            <person name="Hughes L."/>
            <person name="Humphray S."/>
            <person name="Jiang R.H."/>
            <person name="Judelson H."/>
            <person name="Kamoun S."/>
            <person name="Kyung K."/>
            <person name="Meijer H."/>
            <person name="Minx P."/>
            <person name="Morris P."/>
            <person name="Nelson J."/>
            <person name="Phuntumart V."/>
            <person name="Qutob D."/>
            <person name="Rehmany A."/>
            <person name="Rougon-Cardoso A."/>
            <person name="Ryden P."/>
            <person name="Torto-Alalibo T."/>
            <person name="Studholme D."/>
            <person name="Wang Y."/>
            <person name="Win J."/>
            <person name="Wood J."/>
            <person name="Clifton S.W."/>
            <person name="Rogers J."/>
            <person name="Van den Ackerveken G."/>
            <person name="Jones J.D."/>
            <person name="McDowell J.M."/>
            <person name="Beynon J."/>
            <person name="Tyler B.M."/>
        </authorList>
    </citation>
    <scope>NUCLEOTIDE SEQUENCE [LARGE SCALE GENOMIC DNA]</scope>
    <source>
        <strain evidence="10">Emoy2</strain>
    </source>
</reference>
<dbReference type="GO" id="GO:0043565">
    <property type="term" value="F:sequence-specific DNA binding"/>
    <property type="evidence" value="ECO:0007669"/>
    <property type="project" value="InterPro"/>
</dbReference>
<dbReference type="Gene3D" id="3.40.190.10">
    <property type="entry name" value="Periplasmic binding protein-like II"/>
    <property type="match status" value="2"/>
</dbReference>
<sequence length="489" mass="54205">MICSFAFQPHKCSHNDKIRQRCVLHHPMSDARVPTTKSDKKRSFTVAQKLKVVAMCKTQSLRSAARQFNVDRNCVRAWRDKEAELLALHPTAKRRPGAGRRRQRRSSSVTSFTSSSLSIVALTDGQRNVDRMISANENRAAVRLEQHTHVQTTSATTTTDGDKYVLVGFQGKEGAFSEVAARTAFEELRSTNPDALIHNEFMTVGFPHTSDVMDAVERNVMTFGVLPVENSLSGTFHGILDRLVASHLKIVGEVTYVQELCLCALPGVQLHEIETLSSHPAVLDHCERFIYAMERLSGRIVTRNAAWDSAGACQDVKQQEKRHVAAIASEQAALAHGLVVLERSVGDELNNETRYMILGRLDASPLPLGTTTTTTTTTKSSIVVAVPNEPQALFKIVSAFALRNVMIVKIESRPAATAGRLFSAQTTHWDYIFYIDYMTSQDLTQEARLRANLEEFALWVKDLGTYASSSGKTCVEPPRWTSVLNTIAC</sequence>
<feature type="compositionally biased region" description="Basic residues" evidence="6">
    <location>
        <begin position="91"/>
        <end position="105"/>
    </location>
</feature>
<keyword evidence="2" id="KW-0057">Aromatic amino acid biosynthesis</keyword>
<evidence type="ECO:0000259" key="8">
    <source>
        <dbReference type="PROSITE" id="PS51671"/>
    </source>
</evidence>
<keyword evidence="4" id="KW-0456">Lyase</keyword>
<dbReference type="InterPro" id="IPR002912">
    <property type="entry name" value="ACT_dom"/>
</dbReference>
<feature type="domain" description="ACT" evidence="8">
    <location>
        <begin position="381"/>
        <end position="468"/>
    </location>
</feature>
<dbReference type="GO" id="GO:0009094">
    <property type="term" value="P:L-phenylalanine biosynthetic process"/>
    <property type="evidence" value="ECO:0007669"/>
    <property type="project" value="UniProtKB-KW"/>
</dbReference>
<dbReference type="PROSITE" id="PS51171">
    <property type="entry name" value="PREPHENATE_DEHYDR_3"/>
    <property type="match status" value="1"/>
</dbReference>
<organism evidence="9 10">
    <name type="scientific">Hyaloperonospora arabidopsidis (strain Emoy2)</name>
    <name type="common">Downy mildew agent</name>
    <name type="synonym">Peronospora arabidopsidis</name>
    <dbReference type="NCBI Taxonomy" id="559515"/>
    <lineage>
        <taxon>Eukaryota</taxon>
        <taxon>Sar</taxon>
        <taxon>Stramenopiles</taxon>
        <taxon>Oomycota</taxon>
        <taxon>Peronosporomycetes</taxon>
        <taxon>Peronosporales</taxon>
        <taxon>Peronosporaceae</taxon>
        <taxon>Hyaloperonospora</taxon>
    </lineage>
</organism>
<dbReference type="Pfam" id="PF00800">
    <property type="entry name" value="PDT"/>
    <property type="match status" value="1"/>
</dbReference>
<dbReference type="VEuPathDB" id="FungiDB:HpaG812204"/>
<evidence type="ECO:0000256" key="6">
    <source>
        <dbReference type="SAM" id="MobiDB-lite"/>
    </source>
</evidence>
<dbReference type="InterPro" id="IPR045865">
    <property type="entry name" value="ACT-like_dom_sf"/>
</dbReference>
<evidence type="ECO:0000256" key="1">
    <source>
        <dbReference type="ARBA" id="ARBA00022605"/>
    </source>
</evidence>
<dbReference type="PANTHER" id="PTHR21022">
    <property type="entry name" value="PREPHENATE DEHYDRATASE P PROTEIN"/>
    <property type="match status" value="1"/>
</dbReference>
<dbReference type="OMA" id="TNLNIVP"/>
<evidence type="ECO:0008006" key="11">
    <source>
        <dbReference type="Google" id="ProtNLM"/>
    </source>
</evidence>
<dbReference type="InterPro" id="IPR001086">
    <property type="entry name" value="Preph_deHydtase"/>
</dbReference>
<dbReference type="Proteomes" id="UP000011713">
    <property type="component" value="Unassembled WGS sequence"/>
</dbReference>
<reference evidence="9" key="2">
    <citation type="submission" date="2015-06" db="UniProtKB">
        <authorList>
            <consortium name="EnsemblProtists"/>
        </authorList>
    </citation>
    <scope>IDENTIFICATION</scope>
    <source>
        <strain evidence="9">Emoy2</strain>
    </source>
</reference>
<dbReference type="CDD" id="cd04905">
    <property type="entry name" value="ACT_CM-PDT"/>
    <property type="match status" value="1"/>
</dbReference>
<dbReference type="STRING" id="559515.M4C025"/>
<keyword evidence="10" id="KW-1185">Reference proteome</keyword>
<feature type="domain" description="Prephenate dehydratase" evidence="7">
    <location>
        <begin position="166"/>
        <end position="360"/>
    </location>
</feature>
<dbReference type="InterPro" id="IPR010921">
    <property type="entry name" value="Trp_repressor/repl_initiator"/>
</dbReference>
<dbReference type="PANTHER" id="PTHR21022:SF19">
    <property type="entry name" value="PREPHENATE DEHYDRATASE-RELATED"/>
    <property type="match status" value="1"/>
</dbReference>
<evidence type="ECO:0000256" key="2">
    <source>
        <dbReference type="ARBA" id="ARBA00023141"/>
    </source>
</evidence>
<keyword evidence="1" id="KW-0028">Amino-acid biosynthesis</keyword>
<evidence type="ECO:0000256" key="3">
    <source>
        <dbReference type="ARBA" id="ARBA00023222"/>
    </source>
</evidence>
<dbReference type="GO" id="GO:0004664">
    <property type="term" value="F:prephenate dehydratase activity"/>
    <property type="evidence" value="ECO:0007669"/>
    <property type="project" value="InterPro"/>
</dbReference>
<dbReference type="CDD" id="cd13631">
    <property type="entry name" value="PBP2_Ct-PDT_like"/>
    <property type="match status" value="1"/>
</dbReference>
<evidence type="ECO:0000313" key="9">
    <source>
        <dbReference type="EnsemblProtists" id="HpaP812204"/>
    </source>
</evidence>
<dbReference type="Gene3D" id="3.30.70.260">
    <property type="match status" value="1"/>
</dbReference>
<evidence type="ECO:0000256" key="5">
    <source>
        <dbReference type="ARBA" id="ARBA00029440"/>
    </source>
</evidence>
<dbReference type="PROSITE" id="PS51671">
    <property type="entry name" value="ACT"/>
    <property type="match status" value="1"/>
</dbReference>